<proteinExistence type="predicted"/>
<dbReference type="EMBL" id="CAMXCT030000174">
    <property type="protein sequence ID" value="CAL4762318.1"/>
    <property type="molecule type" value="Genomic_DNA"/>
</dbReference>
<dbReference type="EMBL" id="CAMXCT030002454">
    <property type="protein sequence ID" value="CAL4785579.1"/>
    <property type="molecule type" value="Genomic_DNA"/>
</dbReference>
<dbReference type="EMBL" id="CAMXCT020000174">
    <property type="protein sequence ID" value="CAL1128381.1"/>
    <property type="molecule type" value="Genomic_DNA"/>
</dbReference>
<reference evidence="2" key="1">
    <citation type="submission" date="2022-10" db="EMBL/GenBank/DDBJ databases">
        <authorList>
            <person name="Chen Y."/>
            <person name="Dougan E. K."/>
            <person name="Chan C."/>
            <person name="Rhodes N."/>
            <person name="Thang M."/>
        </authorList>
    </citation>
    <scope>NUCLEOTIDE SEQUENCE</scope>
</reference>
<organism evidence="2">
    <name type="scientific">Cladocopium goreaui</name>
    <dbReference type="NCBI Taxonomy" id="2562237"/>
    <lineage>
        <taxon>Eukaryota</taxon>
        <taxon>Sar</taxon>
        <taxon>Alveolata</taxon>
        <taxon>Dinophyceae</taxon>
        <taxon>Suessiales</taxon>
        <taxon>Symbiodiniaceae</taxon>
        <taxon>Cladocopium</taxon>
    </lineage>
</organism>
<feature type="region of interest" description="Disordered" evidence="1">
    <location>
        <begin position="93"/>
        <end position="148"/>
    </location>
</feature>
<keyword evidence="5" id="KW-1185">Reference proteome</keyword>
<dbReference type="EMBL" id="CAMXCT010000174">
    <property type="protein sequence ID" value="CAI3975006.1"/>
    <property type="molecule type" value="Genomic_DNA"/>
</dbReference>
<dbReference type="Proteomes" id="UP001152797">
    <property type="component" value="Unassembled WGS sequence"/>
</dbReference>
<comment type="caution">
    <text evidence="2">The sequence shown here is derived from an EMBL/GenBank/DDBJ whole genome shotgun (WGS) entry which is preliminary data.</text>
</comment>
<evidence type="ECO:0000313" key="5">
    <source>
        <dbReference type="Proteomes" id="UP001152797"/>
    </source>
</evidence>
<dbReference type="EMBL" id="CAMXCT020002454">
    <property type="protein sequence ID" value="CAL1151642.1"/>
    <property type="molecule type" value="Genomic_DNA"/>
</dbReference>
<reference evidence="4 5" key="2">
    <citation type="submission" date="2024-05" db="EMBL/GenBank/DDBJ databases">
        <authorList>
            <person name="Chen Y."/>
            <person name="Shah S."/>
            <person name="Dougan E. K."/>
            <person name="Thang M."/>
            <person name="Chan C."/>
        </authorList>
    </citation>
    <scope>NUCLEOTIDE SEQUENCE [LARGE SCALE GENOMIC DNA]</scope>
</reference>
<accession>A0A9P1FGB6</accession>
<protein>
    <submittedName>
        <fullName evidence="2">Uncharacterized protein</fullName>
    </submittedName>
</protein>
<feature type="compositionally biased region" description="Polar residues" evidence="1">
    <location>
        <begin position="93"/>
        <end position="104"/>
    </location>
</feature>
<evidence type="ECO:0000313" key="2">
    <source>
        <dbReference type="EMBL" id="CAI3975006.1"/>
    </source>
</evidence>
<sequence length="241" mass="27107">MSNREAAINMLKETANTIMGTLTLVLQVSMNMIEVNAPDHAEEEHMPQLTSQLQAMCQEMSRQRALLQRLAESQNKKMPAPVLPLMDIPVHNMNTEPMPNSATLSDEDDDFSVVSPKPTPSATTQNVPKMRKSPTKGSPTSTSNPAVPNKRAYPMQIHGDPAPMHLTLAEWGQRKVTWGKKHPGHTYFQVLSGDMGYFEWSLQRYNSLPPHQQDFVDYCRAQLEADADQDRLKAMSVRRLP</sequence>
<dbReference type="EMBL" id="CAMXCT010002454">
    <property type="protein sequence ID" value="CAI3998267.1"/>
    <property type="molecule type" value="Genomic_DNA"/>
</dbReference>
<evidence type="ECO:0000256" key="1">
    <source>
        <dbReference type="SAM" id="MobiDB-lite"/>
    </source>
</evidence>
<gene>
    <name evidence="3" type="ORF">C1SCF055_LOCUS24580</name>
    <name evidence="2" type="ORF">C1SCF055_LOCUS3368</name>
</gene>
<name>A0A9P1FGB6_9DINO</name>
<evidence type="ECO:0000313" key="3">
    <source>
        <dbReference type="EMBL" id="CAI3998267.1"/>
    </source>
</evidence>
<dbReference type="AlphaFoldDB" id="A0A9P1FGB6"/>
<evidence type="ECO:0000313" key="4">
    <source>
        <dbReference type="EMBL" id="CAL4762318.1"/>
    </source>
</evidence>